<dbReference type="PANTHER" id="PTHR13847">
    <property type="entry name" value="SARCOSINE DEHYDROGENASE-RELATED"/>
    <property type="match status" value="1"/>
</dbReference>
<dbReference type="GO" id="GO:0016491">
    <property type="term" value="F:oxidoreductase activity"/>
    <property type="evidence" value="ECO:0007669"/>
    <property type="project" value="UniProtKB-KW"/>
</dbReference>
<reference evidence="3 4" key="1">
    <citation type="submission" date="2020-08" db="EMBL/GenBank/DDBJ databases">
        <title>The Agave Microbiome: Exploring the role of microbial communities in plant adaptations to desert environments.</title>
        <authorList>
            <person name="Partida-Martinez L.P."/>
        </authorList>
    </citation>
    <scope>NUCLEOTIDE SEQUENCE [LARGE SCALE GENOMIC DNA]</scope>
    <source>
        <strain evidence="3 4">AS3.12</strain>
    </source>
</reference>
<dbReference type="Gene3D" id="3.50.50.60">
    <property type="entry name" value="FAD/NAD(P)-binding domain"/>
    <property type="match status" value="1"/>
</dbReference>
<keyword evidence="1" id="KW-0560">Oxidoreductase</keyword>
<dbReference type="Proteomes" id="UP000585437">
    <property type="component" value="Unassembled WGS sequence"/>
</dbReference>
<sequence>MQQSGRHDIIVIGGGIVGASIAWHLTVSGAKVHLLFEKPGGIATPNSFAWINASWGNPRAYFDLRMRSIAEWKRLAKDVPTLPLSFAGGLCWDMSQADLTTYASQHSGWGYDIAEVDAVRIAAIEPALNDVPNTALYAAMEGVAEPQASAEILIADAQRRGMLLTEGIRVTALRRDGEGHVATVVTDSGEFTAREIVLAAGAGTTTLAASVGIDVPVDTPPGLLVHSTPVAPILNGLVIAPELHVRQTAEGRLVAGTDFGGMDPGTDPDGAAEELFGKLKRFVKGGDSLVMDFYTVGYRPTPKDGFPIIGRAEDQTGQTLTGLYIAVTHSGITLAPAIGLFAATEILEGAQEPLLAPYRPSRFS</sequence>
<dbReference type="EMBL" id="JACHBU010000003">
    <property type="protein sequence ID" value="MBB6508397.1"/>
    <property type="molecule type" value="Genomic_DNA"/>
</dbReference>
<dbReference type="InterPro" id="IPR006076">
    <property type="entry name" value="FAD-dep_OxRdtase"/>
</dbReference>
<dbReference type="SUPFAM" id="SSF51905">
    <property type="entry name" value="FAD/NAD(P)-binding domain"/>
    <property type="match status" value="1"/>
</dbReference>
<protein>
    <submittedName>
        <fullName evidence="3">Glycine/D-amino acid oxidase-like deaminating enzyme</fullName>
    </submittedName>
</protein>
<comment type="caution">
    <text evidence="3">The sequence shown here is derived from an EMBL/GenBank/DDBJ whole genome shotgun (WGS) entry which is preliminary data.</text>
</comment>
<keyword evidence="4" id="KW-1185">Reference proteome</keyword>
<gene>
    <name evidence="3" type="ORF">F4695_001746</name>
</gene>
<evidence type="ECO:0000256" key="1">
    <source>
        <dbReference type="ARBA" id="ARBA00023002"/>
    </source>
</evidence>
<dbReference type="Gene3D" id="3.30.9.10">
    <property type="entry name" value="D-Amino Acid Oxidase, subunit A, domain 2"/>
    <property type="match status" value="1"/>
</dbReference>
<dbReference type="PANTHER" id="PTHR13847:SF289">
    <property type="entry name" value="GLYCINE OXIDASE"/>
    <property type="match status" value="1"/>
</dbReference>
<dbReference type="Pfam" id="PF01266">
    <property type="entry name" value="DAO"/>
    <property type="match status" value="1"/>
</dbReference>
<evidence type="ECO:0000259" key="2">
    <source>
        <dbReference type="Pfam" id="PF01266"/>
    </source>
</evidence>
<dbReference type="GO" id="GO:0005737">
    <property type="term" value="C:cytoplasm"/>
    <property type="evidence" value="ECO:0007669"/>
    <property type="project" value="TreeGrafter"/>
</dbReference>
<organism evidence="3 4">
    <name type="scientific">Rhizobium soli</name>
    <dbReference type="NCBI Taxonomy" id="424798"/>
    <lineage>
        <taxon>Bacteria</taxon>
        <taxon>Pseudomonadati</taxon>
        <taxon>Pseudomonadota</taxon>
        <taxon>Alphaproteobacteria</taxon>
        <taxon>Hyphomicrobiales</taxon>
        <taxon>Rhizobiaceae</taxon>
        <taxon>Rhizobium/Agrobacterium group</taxon>
        <taxon>Rhizobium</taxon>
    </lineage>
</organism>
<accession>A0A7X0MR10</accession>
<proteinExistence type="predicted"/>
<dbReference type="AlphaFoldDB" id="A0A7X0MR10"/>
<evidence type="ECO:0000313" key="3">
    <source>
        <dbReference type="EMBL" id="MBB6508397.1"/>
    </source>
</evidence>
<dbReference type="RefSeq" id="WP_184654414.1">
    <property type="nucleotide sequence ID" value="NZ_JACHBU010000003.1"/>
</dbReference>
<name>A0A7X0MR10_9HYPH</name>
<evidence type="ECO:0000313" key="4">
    <source>
        <dbReference type="Proteomes" id="UP000585437"/>
    </source>
</evidence>
<feature type="domain" description="FAD dependent oxidoreductase" evidence="2">
    <location>
        <begin position="8"/>
        <end position="342"/>
    </location>
</feature>
<dbReference type="InterPro" id="IPR036188">
    <property type="entry name" value="FAD/NAD-bd_sf"/>
</dbReference>